<keyword evidence="1" id="KW-0812">Transmembrane</keyword>
<name>A0A8J5RKH1_ZIZPA</name>
<organism evidence="2 3">
    <name type="scientific">Zizania palustris</name>
    <name type="common">Northern wild rice</name>
    <dbReference type="NCBI Taxonomy" id="103762"/>
    <lineage>
        <taxon>Eukaryota</taxon>
        <taxon>Viridiplantae</taxon>
        <taxon>Streptophyta</taxon>
        <taxon>Embryophyta</taxon>
        <taxon>Tracheophyta</taxon>
        <taxon>Spermatophyta</taxon>
        <taxon>Magnoliopsida</taxon>
        <taxon>Liliopsida</taxon>
        <taxon>Poales</taxon>
        <taxon>Poaceae</taxon>
        <taxon>BOP clade</taxon>
        <taxon>Oryzoideae</taxon>
        <taxon>Oryzeae</taxon>
        <taxon>Zizaniinae</taxon>
        <taxon>Zizania</taxon>
    </lineage>
</organism>
<keyword evidence="1" id="KW-0472">Membrane</keyword>
<protein>
    <submittedName>
        <fullName evidence="2">Uncharacterized protein</fullName>
    </submittedName>
</protein>
<evidence type="ECO:0000313" key="2">
    <source>
        <dbReference type="EMBL" id="KAG8050818.1"/>
    </source>
</evidence>
<dbReference type="AlphaFoldDB" id="A0A8J5RKH1"/>
<dbReference type="Proteomes" id="UP000729402">
    <property type="component" value="Unassembled WGS sequence"/>
</dbReference>
<keyword evidence="1" id="KW-1133">Transmembrane helix</keyword>
<reference evidence="2" key="2">
    <citation type="submission" date="2021-02" db="EMBL/GenBank/DDBJ databases">
        <authorList>
            <person name="Kimball J.A."/>
            <person name="Haas M.W."/>
            <person name="Macchietto M."/>
            <person name="Kono T."/>
            <person name="Duquette J."/>
            <person name="Shao M."/>
        </authorList>
    </citation>
    <scope>NUCLEOTIDE SEQUENCE</scope>
    <source>
        <tissue evidence="2">Fresh leaf tissue</tissue>
    </source>
</reference>
<comment type="caution">
    <text evidence="2">The sequence shown here is derived from an EMBL/GenBank/DDBJ whole genome shotgun (WGS) entry which is preliminary data.</text>
</comment>
<feature type="transmembrane region" description="Helical" evidence="1">
    <location>
        <begin position="20"/>
        <end position="42"/>
    </location>
</feature>
<sequence>MTDQLGHNFSCEPVHFGRILTLLTNWAQLVSYSSVITLLLFLKTKKRYKILGLIHSQYYILSNMSLFNVQSGGACPSEVSGVSNCFSYLSVHDFCVFLQIINPIETTKE</sequence>
<proteinExistence type="predicted"/>
<evidence type="ECO:0000313" key="3">
    <source>
        <dbReference type="Proteomes" id="UP000729402"/>
    </source>
</evidence>
<gene>
    <name evidence="2" type="ORF">GUJ93_ZPchr0009g2244</name>
</gene>
<reference evidence="2" key="1">
    <citation type="journal article" date="2021" name="bioRxiv">
        <title>Whole Genome Assembly and Annotation of Northern Wild Rice, Zizania palustris L., Supports a Whole Genome Duplication in the Zizania Genus.</title>
        <authorList>
            <person name="Haas M."/>
            <person name="Kono T."/>
            <person name="Macchietto M."/>
            <person name="Millas R."/>
            <person name="McGilp L."/>
            <person name="Shao M."/>
            <person name="Duquette J."/>
            <person name="Hirsch C.N."/>
            <person name="Kimball J."/>
        </authorList>
    </citation>
    <scope>NUCLEOTIDE SEQUENCE</scope>
    <source>
        <tissue evidence="2">Fresh leaf tissue</tissue>
    </source>
</reference>
<dbReference type="EMBL" id="JAAALK010000289">
    <property type="protein sequence ID" value="KAG8050818.1"/>
    <property type="molecule type" value="Genomic_DNA"/>
</dbReference>
<evidence type="ECO:0000256" key="1">
    <source>
        <dbReference type="SAM" id="Phobius"/>
    </source>
</evidence>
<keyword evidence="3" id="KW-1185">Reference proteome</keyword>
<accession>A0A8J5RKH1</accession>